<name>A0ABT6TKK3_9BACL</name>
<evidence type="ECO:0000259" key="2">
    <source>
        <dbReference type="Pfam" id="PF00326"/>
    </source>
</evidence>
<proteinExistence type="predicted"/>
<protein>
    <submittedName>
        <fullName evidence="4">Alpha/beta hydrolase</fullName>
    </submittedName>
</protein>
<organism evidence="4 5">
    <name type="scientific">Cohnella hashimotonis</name>
    <dbReference type="NCBI Taxonomy" id="2826895"/>
    <lineage>
        <taxon>Bacteria</taxon>
        <taxon>Bacillati</taxon>
        <taxon>Bacillota</taxon>
        <taxon>Bacilli</taxon>
        <taxon>Bacillales</taxon>
        <taxon>Paenibacillaceae</taxon>
        <taxon>Cohnella</taxon>
    </lineage>
</organism>
<evidence type="ECO:0000256" key="1">
    <source>
        <dbReference type="ARBA" id="ARBA00022801"/>
    </source>
</evidence>
<dbReference type="RefSeq" id="WP_282909902.1">
    <property type="nucleotide sequence ID" value="NZ_JAGRPV010000001.1"/>
</dbReference>
<dbReference type="GO" id="GO:0016787">
    <property type="term" value="F:hydrolase activity"/>
    <property type="evidence" value="ECO:0007669"/>
    <property type="project" value="UniProtKB-KW"/>
</dbReference>
<dbReference type="InterPro" id="IPR029058">
    <property type="entry name" value="AB_hydrolase_fold"/>
</dbReference>
<keyword evidence="5" id="KW-1185">Reference proteome</keyword>
<keyword evidence="1 4" id="KW-0378">Hydrolase</keyword>
<dbReference type="Gene3D" id="3.40.50.1820">
    <property type="entry name" value="alpha/beta hydrolase"/>
    <property type="match status" value="1"/>
</dbReference>
<accession>A0ABT6TKK3</accession>
<dbReference type="Proteomes" id="UP001161691">
    <property type="component" value="Unassembled WGS sequence"/>
</dbReference>
<dbReference type="InterPro" id="IPR001375">
    <property type="entry name" value="Peptidase_S9_cat"/>
</dbReference>
<dbReference type="PANTHER" id="PTHR48081">
    <property type="entry name" value="AB HYDROLASE SUPERFAMILY PROTEIN C4A8.06C"/>
    <property type="match status" value="1"/>
</dbReference>
<dbReference type="InterPro" id="IPR050300">
    <property type="entry name" value="GDXG_lipolytic_enzyme"/>
</dbReference>
<evidence type="ECO:0000313" key="4">
    <source>
        <dbReference type="EMBL" id="MDI4647101.1"/>
    </source>
</evidence>
<evidence type="ECO:0000259" key="3">
    <source>
        <dbReference type="Pfam" id="PF20434"/>
    </source>
</evidence>
<comment type="caution">
    <text evidence="4">The sequence shown here is derived from an EMBL/GenBank/DDBJ whole genome shotgun (WGS) entry which is preliminary data.</text>
</comment>
<dbReference type="Pfam" id="PF00326">
    <property type="entry name" value="Peptidase_S9"/>
    <property type="match status" value="1"/>
</dbReference>
<dbReference type="InterPro" id="IPR049492">
    <property type="entry name" value="BD-FAE-like_dom"/>
</dbReference>
<dbReference type="EMBL" id="JAGRPV010000001">
    <property type="protein sequence ID" value="MDI4647101.1"/>
    <property type="molecule type" value="Genomic_DNA"/>
</dbReference>
<evidence type="ECO:0000313" key="5">
    <source>
        <dbReference type="Proteomes" id="UP001161691"/>
    </source>
</evidence>
<dbReference type="Pfam" id="PF20434">
    <property type="entry name" value="BD-FAE"/>
    <property type="match status" value="1"/>
</dbReference>
<dbReference type="PANTHER" id="PTHR48081:SF6">
    <property type="entry name" value="PEPTIDASE S9 PROLYL OLIGOPEPTIDASE CATALYTIC DOMAIN-CONTAINING PROTEIN"/>
    <property type="match status" value="1"/>
</dbReference>
<feature type="domain" description="Peptidase S9 prolyl oligopeptidase catalytic" evidence="2">
    <location>
        <begin position="161"/>
        <end position="242"/>
    </location>
</feature>
<sequence>MKHFTLNLTNSGVTLTAYLLDESAEMPNVAVRPAILICPGGGYRGCSDREAEPIAMAFLAEGYNAFVLRYSLNENAAFPRPLNDAEEAIERIRSNSGEWGVDPERVAACGFSAGGHLAAALGTMGSMRPNALILGYPCILSSMSGILPAPIPDVSQAVDGLTPPTFLFHTYSDSLVPVNNALAFASALEHAKVPFEMHVFQNGAHGLSLAKASTSGGSRYMKDTDAAKWFALCIAWLKNVFQDFAADREGAWDVPVDSFGVDVTLGVLWKNAACKRLILERLPILQESPQLEDAMGVPLRLVVEFGGGLLTGQQLDELDADLREVPVDIKA</sequence>
<reference evidence="4" key="1">
    <citation type="submission" date="2023-04" db="EMBL/GenBank/DDBJ databases">
        <title>Comparative genomic analysis of Cohnella hashimotonis sp. nov., isolated from the International Space Station.</title>
        <authorList>
            <person name="Venkateswaran K."/>
            <person name="Simpson A."/>
        </authorList>
    </citation>
    <scope>NUCLEOTIDE SEQUENCE</scope>
    <source>
        <strain evidence="4">F6_2S_P_1</strain>
    </source>
</reference>
<feature type="domain" description="BD-FAE-like" evidence="3">
    <location>
        <begin position="32"/>
        <end position="126"/>
    </location>
</feature>
<gene>
    <name evidence="4" type="ORF">KB449_19145</name>
</gene>
<dbReference type="SUPFAM" id="SSF53474">
    <property type="entry name" value="alpha/beta-Hydrolases"/>
    <property type="match status" value="1"/>
</dbReference>